<protein>
    <submittedName>
        <fullName evidence="3">8575_t:CDS:1</fullName>
    </submittedName>
</protein>
<dbReference type="InterPro" id="IPR017923">
    <property type="entry name" value="TFIIS_N"/>
</dbReference>
<accession>A0A9N8YHZ7</accession>
<dbReference type="AlphaFoldDB" id="A0A9N8YHZ7"/>
<dbReference type="InterPro" id="IPR052657">
    <property type="entry name" value="PDP_family_Arabidopsis"/>
</dbReference>
<dbReference type="InterPro" id="IPR035441">
    <property type="entry name" value="TFIIS/LEDGF_dom_sf"/>
</dbReference>
<dbReference type="PROSITE" id="PS50812">
    <property type="entry name" value="PWWP"/>
    <property type="match status" value="1"/>
</dbReference>
<evidence type="ECO:0000313" key="4">
    <source>
        <dbReference type="Proteomes" id="UP000789706"/>
    </source>
</evidence>
<comment type="caution">
    <text evidence="3">The sequence shown here is derived from an EMBL/GenBank/DDBJ whole genome shotgun (WGS) entry which is preliminary data.</text>
</comment>
<dbReference type="Proteomes" id="UP000789706">
    <property type="component" value="Unassembled WGS sequence"/>
</dbReference>
<dbReference type="PANTHER" id="PTHR10688:SF5">
    <property type="entry name" value="PWWP DOMAIN-CONTAINING PROTEIN 1-RELATED"/>
    <property type="match status" value="1"/>
</dbReference>
<feature type="compositionally biased region" description="Polar residues" evidence="1">
    <location>
        <begin position="255"/>
        <end position="270"/>
    </location>
</feature>
<keyword evidence="4" id="KW-1185">Reference proteome</keyword>
<dbReference type="SUPFAM" id="SSF47676">
    <property type="entry name" value="Conserved domain common to transcription factors TFIIS, elongin A, CRSP70"/>
    <property type="match status" value="1"/>
</dbReference>
<dbReference type="Gene3D" id="2.30.30.140">
    <property type="match status" value="1"/>
</dbReference>
<evidence type="ECO:0000256" key="1">
    <source>
        <dbReference type="SAM" id="MobiDB-lite"/>
    </source>
</evidence>
<dbReference type="SUPFAM" id="SSF63748">
    <property type="entry name" value="Tudor/PWWP/MBT"/>
    <property type="match status" value="1"/>
</dbReference>
<dbReference type="SMART" id="SM00293">
    <property type="entry name" value="PWWP"/>
    <property type="match status" value="1"/>
</dbReference>
<dbReference type="PANTHER" id="PTHR10688">
    <property type="entry name" value="PWWP DOMAIN-CONTAINING PROTEIN"/>
    <property type="match status" value="1"/>
</dbReference>
<dbReference type="Pfam" id="PF00855">
    <property type="entry name" value="PWWP"/>
    <property type="match status" value="1"/>
</dbReference>
<dbReference type="InterPro" id="IPR000313">
    <property type="entry name" value="PWWP_dom"/>
</dbReference>
<evidence type="ECO:0000313" key="3">
    <source>
        <dbReference type="EMBL" id="CAG8433017.1"/>
    </source>
</evidence>
<proteinExistence type="predicted"/>
<evidence type="ECO:0000259" key="2">
    <source>
        <dbReference type="PROSITE" id="PS50812"/>
    </source>
</evidence>
<dbReference type="OrthoDB" id="62853at2759"/>
<feature type="domain" description="PWWP" evidence="2">
    <location>
        <begin position="5"/>
        <end position="71"/>
    </location>
</feature>
<gene>
    <name evidence="3" type="ORF">DEBURN_LOCUS303</name>
</gene>
<sequence>MSYVAGMVVYVKIKGYPWWPAKVEEESSIPENVLSKKPKGSNNKPMYCVKFYGTGNYGWIINTGIKPFDKKEAEISLEGMKSKSKMLERSMREALEDFKDESNEEFYEESSNNKKLDMSKADKLFTEIENFPVTIPLLKQSKIGKVMRKIREIKVDGDDYNIIKRSDELVKKWYKIFQATPSKHEREHERDQHEQYEQGRATLPTVTIDINPTPINQQEGDEVTPIDSTIEEGDEVTTPMEVIKQEEGSEDDESINTTPMETTIQQGNDTSIEETPITPTN</sequence>
<reference evidence="3" key="1">
    <citation type="submission" date="2021-06" db="EMBL/GenBank/DDBJ databases">
        <authorList>
            <person name="Kallberg Y."/>
            <person name="Tangrot J."/>
            <person name="Rosling A."/>
        </authorList>
    </citation>
    <scope>NUCLEOTIDE SEQUENCE</scope>
    <source>
        <strain evidence="3">AZ414A</strain>
    </source>
</reference>
<name>A0A9N8YHZ7_9GLOM</name>
<organism evidence="3 4">
    <name type="scientific">Diversispora eburnea</name>
    <dbReference type="NCBI Taxonomy" id="1213867"/>
    <lineage>
        <taxon>Eukaryota</taxon>
        <taxon>Fungi</taxon>
        <taxon>Fungi incertae sedis</taxon>
        <taxon>Mucoromycota</taxon>
        <taxon>Glomeromycotina</taxon>
        <taxon>Glomeromycetes</taxon>
        <taxon>Diversisporales</taxon>
        <taxon>Diversisporaceae</taxon>
        <taxon>Diversispora</taxon>
    </lineage>
</organism>
<feature type="region of interest" description="Disordered" evidence="1">
    <location>
        <begin position="244"/>
        <end position="281"/>
    </location>
</feature>
<dbReference type="EMBL" id="CAJVPK010000010">
    <property type="protein sequence ID" value="CAG8433017.1"/>
    <property type="molecule type" value="Genomic_DNA"/>
</dbReference>
<dbReference type="CDD" id="cd05162">
    <property type="entry name" value="PWWP"/>
    <property type="match status" value="1"/>
</dbReference>
<dbReference type="Pfam" id="PF08711">
    <property type="entry name" value="Med26"/>
    <property type="match status" value="1"/>
</dbReference>